<dbReference type="Proteomes" id="UP000632766">
    <property type="component" value="Unassembled WGS sequence"/>
</dbReference>
<comment type="caution">
    <text evidence="1">The sequence shown here is derived from an EMBL/GenBank/DDBJ whole genome shotgun (WGS) entry which is preliminary data.</text>
</comment>
<reference evidence="1 2" key="1">
    <citation type="journal article" date="2021" name="Int. J. Syst. Evol. Microbiol.">
        <title>Amazonocrinis nigriterrae gen. nov., sp. nov., Atlanticothrix silvestris gen. nov., sp. nov. and Dendronalium phyllosphericum gen. nov., sp. nov., nostocacean cyanobacteria from Brazilian environments.</title>
        <authorList>
            <person name="Alvarenga D.O."/>
            <person name="Andreote A.P.D."/>
            <person name="Branco L.H.Z."/>
            <person name="Delbaje E."/>
            <person name="Cruz R.B."/>
            <person name="Varani A.M."/>
            <person name="Fiore M.F."/>
        </authorList>
    </citation>
    <scope>NUCLEOTIDE SEQUENCE [LARGE SCALE GENOMIC DNA]</scope>
    <source>
        <strain evidence="1 2">CENA67</strain>
    </source>
</reference>
<evidence type="ECO:0000313" key="2">
    <source>
        <dbReference type="Proteomes" id="UP000632766"/>
    </source>
</evidence>
<dbReference type="RefSeq" id="WP_198124426.1">
    <property type="nucleotide sequence ID" value="NZ_JAECZC010000013.1"/>
</dbReference>
<keyword evidence="2" id="KW-1185">Reference proteome</keyword>
<dbReference type="EMBL" id="JAECZC010000013">
    <property type="protein sequence ID" value="MBH8562515.1"/>
    <property type="molecule type" value="Genomic_DNA"/>
</dbReference>
<protein>
    <submittedName>
        <fullName evidence="1">Uncharacterized protein</fullName>
    </submittedName>
</protein>
<gene>
    <name evidence="1" type="ORF">I8748_10055</name>
</gene>
<proteinExistence type="predicted"/>
<accession>A0A8J7HR26</accession>
<sequence>MLVGLPGPGVVIFSGVVLVSGVVPLLEGEVAGTVVLPGVLGVTAVPPGQLEFRGKRSHRILNASGDRLYLLTEFPVVGLVDESLDCAIWDLLD</sequence>
<evidence type="ECO:0000313" key="1">
    <source>
        <dbReference type="EMBL" id="MBH8562515.1"/>
    </source>
</evidence>
<name>A0A8J7HR26_9NOST</name>
<dbReference type="AlphaFoldDB" id="A0A8J7HR26"/>
<organism evidence="1 2">
    <name type="scientific">Amazonocrinis nigriterrae CENA67</name>
    <dbReference type="NCBI Taxonomy" id="2794033"/>
    <lineage>
        <taxon>Bacteria</taxon>
        <taxon>Bacillati</taxon>
        <taxon>Cyanobacteriota</taxon>
        <taxon>Cyanophyceae</taxon>
        <taxon>Nostocales</taxon>
        <taxon>Nostocaceae</taxon>
        <taxon>Amazonocrinis</taxon>
        <taxon>Amazonocrinis nigriterrae</taxon>
    </lineage>
</organism>